<protein>
    <submittedName>
        <fullName evidence="5">GlxA family transcriptional regulator</fullName>
    </submittedName>
</protein>
<evidence type="ECO:0000313" key="5">
    <source>
        <dbReference type="EMBL" id="MFC3105134.1"/>
    </source>
</evidence>
<dbReference type="InterPro" id="IPR029062">
    <property type="entry name" value="Class_I_gatase-like"/>
</dbReference>
<accession>A0ABV7ET50</accession>
<keyword evidence="2" id="KW-0804">Transcription</keyword>
<evidence type="ECO:0000256" key="2">
    <source>
        <dbReference type="ARBA" id="ARBA00023163"/>
    </source>
</evidence>
<evidence type="ECO:0000256" key="3">
    <source>
        <dbReference type="SAM" id="MobiDB-lite"/>
    </source>
</evidence>
<organism evidence="5 6">
    <name type="scientific">Salinisphaera aquimarina</name>
    <dbReference type="NCBI Taxonomy" id="2094031"/>
    <lineage>
        <taxon>Bacteria</taxon>
        <taxon>Pseudomonadati</taxon>
        <taxon>Pseudomonadota</taxon>
        <taxon>Gammaproteobacteria</taxon>
        <taxon>Salinisphaerales</taxon>
        <taxon>Salinisphaeraceae</taxon>
        <taxon>Salinisphaera</taxon>
    </lineage>
</organism>
<dbReference type="EMBL" id="JBHRSS010000007">
    <property type="protein sequence ID" value="MFC3105134.1"/>
    <property type="molecule type" value="Genomic_DNA"/>
</dbReference>
<evidence type="ECO:0000259" key="4">
    <source>
        <dbReference type="PROSITE" id="PS01124"/>
    </source>
</evidence>
<dbReference type="CDD" id="cd03136">
    <property type="entry name" value="GATase1_AraC_ArgR_like"/>
    <property type="match status" value="1"/>
</dbReference>
<name>A0ABV7ET50_9GAMM</name>
<comment type="caution">
    <text evidence="5">The sequence shown here is derived from an EMBL/GenBank/DDBJ whole genome shotgun (WGS) entry which is preliminary data.</text>
</comment>
<dbReference type="RefSeq" id="WP_380690694.1">
    <property type="nucleotide sequence ID" value="NZ_JBHRSS010000007.1"/>
</dbReference>
<dbReference type="SUPFAM" id="SSF52317">
    <property type="entry name" value="Class I glutamine amidotransferase-like"/>
    <property type="match status" value="1"/>
</dbReference>
<sequence length="350" mass="39019">MTPATADTPRATRIGFLQVPNYSAIAFSTAVEPLRMANQLSGLPLYEWTVISMDGTPVPASNGLAVAADSDIHNAGPLDMLFVCGGTGIQDNCDRRLLAWLREQARHKVELGALCTGSYVLARAHLLEGYRCTIHWENISSMDEEQQFSKTIFTSELFVIDRDRYTCAGGIAPLDMMLNIIGRQKSQSLAEAICEEFIHERIRNVSDMQRIPLRVHLGTSQPKLVEAVSLMEANIEEPLSLDDLARLVGVSRRQLERLFKKYLNCVPTRYYLELRLARARQFLLQTNLSIIEVGLACGFSSPPHFSKCYHDFFGQPPSRERRSRSASMAARDALSVDHRSSRGKSGVGTN</sequence>
<dbReference type="PROSITE" id="PS01124">
    <property type="entry name" value="HTH_ARAC_FAMILY_2"/>
    <property type="match status" value="1"/>
</dbReference>
<evidence type="ECO:0000313" key="6">
    <source>
        <dbReference type="Proteomes" id="UP001595462"/>
    </source>
</evidence>
<proteinExistence type="predicted"/>
<dbReference type="InterPro" id="IPR009057">
    <property type="entry name" value="Homeodomain-like_sf"/>
</dbReference>
<dbReference type="Gene3D" id="3.40.50.880">
    <property type="match status" value="1"/>
</dbReference>
<evidence type="ECO:0000256" key="1">
    <source>
        <dbReference type="ARBA" id="ARBA00023015"/>
    </source>
</evidence>
<dbReference type="SUPFAM" id="SSF46689">
    <property type="entry name" value="Homeodomain-like"/>
    <property type="match status" value="2"/>
</dbReference>
<keyword evidence="1" id="KW-0805">Transcription regulation</keyword>
<gene>
    <name evidence="5" type="ORF">ACFOSU_14730</name>
</gene>
<dbReference type="PANTHER" id="PTHR43130:SF3">
    <property type="entry name" value="HTH-TYPE TRANSCRIPTIONAL REGULATOR RV1931C"/>
    <property type="match status" value="1"/>
</dbReference>
<dbReference type="SMART" id="SM00342">
    <property type="entry name" value="HTH_ARAC"/>
    <property type="match status" value="1"/>
</dbReference>
<dbReference type="PANTHER" id="PTHR43130">
    <property type="entry name" value="ARAC-FAMILY TRANSCRIPTIONAL REGULATOR"/>
    <property type="match status" value="1"/>
</dbReference>
<dbReference type="Proteomes" id="UP001595462">
    <property type="component" value="Unassembled WGS sequence"/>
</dbReference>
<dbReference type="Gene3D" id="1.10.10.60">
    <property type="entry name" value="Homeodomain-like"/>
    <property type="match status" value="1"/>
</dbReference>
<feature type="domain" description="HTH araC/xylS-type" evidence="4">
    <location>
        <begin position="225"/>
        <end position="323"/>
    </location>
</feature>
<feature type="region of interest" description="Disordered" evidence="3">
    <location>
        <begin position="319"/>
        <end position="350"/>
    </location>
</feature>
<keyword evidence="6" id="KW-1185">Reference proteome</keyword>
<dbReference type="InterPro" id="IPR002818">
    <property type="entry name" value="DJ-1/PfpI"/>
</dbReference>
<reference evidence="6" key="1">
    <citation type="journal article" date="2019" name="Int. J. Syst. Evol. Microbiol.">
        <title>The Global Catalogue of Microorganisms (GCM) 10K type strain sequencing project: providing services to taxonomists for standard genome sequencing and annotation.</title>
        <authorList>
            <consortium name="The Broad Institute Genomics Platform"/>
            <consortium name="The Broad Institute Genome Sequencing Center for Infectious Disease"/>
            <person name="Wu L."/>
            <person name="Ma J."/>
        </authorList>
    </citation>
    <scope>NUCLEOTIDE SEQUENCE [LARGE SCALE GENOMIC DNA]</scope>
    <source>
        <strain evidence="6">KCTC 52640</strain>
    </source>
</reference>
<dbReference type="InterPro" id="IPR018060">
    <property type="entry name" value="HTH_AraC"/>
</dbReference>
<dbReference type="Pfam" id="PF01965">
    <property type="entry name" value="DJ-1_PfpI"/>
    <property type="match status" value="1"/>
</dbReference>
<dbReference type="Pfam" id="PF12833">
    <property type="entry name" value="HTH_18"/>
    <property type="match status" value="1"/>
</dbReference>
<dbReference type="InterPro" id="IPR052158">
    <property type="entry name" value="INH-QAR"/>
</dbReference>